<evidence type="ECO:0000313" key="4">
    <source>
        <dbReference type="Proteomes" id="UP000265643"/>
    </source>
</evidence>
<protein>
    <submittedName>
        <fullName evidence="3">N-acetylmuramoyl-L-alanine amidase CwlD</fullName>
    </submittedName>
</protein>
<organism evidence="3 4">
    <name type="scientific">Mediterraneibacter butyricigenes</name>
    <dbReference type="NCBI Taxonomy" id="2316025"/>
    <lineage>
        <taxon>Bacteria</taxon>
        <taxon>Bacillati</taxon>
        <taxon>Bacillota</taxon>
        <taxon>Clostridia</taxon>
        <taxon>Lachnospirales</taxon>
        <taxon>Lachnospiraceae</taxon>
        <taxon>Mediterraneibacter</taxon>
    </lineage>
</organism>
<accession>A0A391PJS4</accession>
<reference evidence="4" key="1">
    <citation type="submission" date="2018-09" db="EMBL/GenBank/DDBJ databases">
        <title>Draft Genome Sequence of Mediterraneibacter sp. KCTC 15684.</title>
        <authorList>
            <person name="Kim J.S."/>
            <person name="Han K.I."/>
            <person name="Suh M.K."/>
            <person name="Lee K.C."/>
            <person name="Eom M.K."/>
            <person name="Lee J.H."/>
            <person name="Park S.H."/>
            <person name="Kang S.W."/>
            <person name="Park J.E."/>
            <person name="Oh B.S."/>
            <person name="Yu S.Y."/>
            <person name="Choi S.H."/>
            <person name="Lee D.H."/>
            <person name="Yoon H."/>
            <person name="Kim B."/>
            <person name="Yang S.J."/>
            <person name="Lee J.S."/>
        </authorList>
    </citation>
    <scope>NUCLEOTIDE SEQUENCE [LARGE SCALE GENOMIC DNA]</scope>
    <source>
        <strain evidence="4">KCTC 15684</strain>
    </source>
</reference>
<dbReference type="SMART" id="SM00646">
    <property type="entry name" value="Ami_3"/>
    <property type="match status" value="1"/>
</dbReference>
<dbReference type="Proteomes" id="UP000265643">
    <property type="component" value="Unassembled WGS sequence"/>
</dbReference>
<evidence type="ECO:0000256" key="1">
    <source>
        <dbReference type="ARBA" id="ARBA00022801"/>
    </source>
</evidence>
<dbReference type="GO" id="GO:0008745">
    <property type="term" value="F:N-acetylmuramoyl-L-alanine amidase activity"/>
    <property type="evidence" value="ECO:0007669"/>
    <property type="project" value="InterPro"/>
</dbReference>
<evidence type="ECO:0000313" key="3">
    <source>
        <dbReference type="EMBL" id="GCA66972.1"/>
    </source>
</evidence>
<dbReference type="Pfam" id="PF01520">
    <property type="entry name" value="Amidase_3"/>
    <property type="match status" value="1"/>
</dbReference>
<dbReference type="EMBL" id="BHGK01000001">
    <property type="protein sequence ID" value="GCA66972.1"/>
    <property type="molecule type" value="Genomic_DNA"/>
</dbReference>
<keyword evidence="1" id="KW-0378">Hydrolase</keyword>
<sequence length="232" mass="26261">MRKKAGWILGILFLGAIIWGSQKLSHVVLSSAVLHQREQEGEYCLVLDAGHGGQDGGKIGVHREIERDINLQIVRKIQEQLEKEKQGKIQVILTREDENGLAEDNVKDLKERVRLINETRPDLVVSIHQNSYTDERVKGAQVFYHTASTEGKKVAELMQTSLYTLDETNHRQAKENQTYYLLKKTEVPVIIVECGFLSNPDEAEKLSSENYQDQVAEAVTKGILNYFGKGEN</sequence>
<dbReference type="RefSeq" id="WP_243112708.1">
    <property type="nucleotide sequence ID" value="NZ_BHGK01000001.1"/>
</dbReference>
<dbReference type="GO" id="GO:0009253">
    <property type="term" value="P:peptidoglycan catabolic process"/>
    <property type="evidence" value="ECO:0007669"/>
    <property type="project" value="InterPro"/>
</dbReference>
<dbReference type="GO" id="GO:0030288">
    <property type="term" value="C:outer membrane-bounded periplasmic space"/>
    <property type="evidence" value="ECO:0007669"/>
    <property type="project" value="TreeGrafter"/>
</dbReference>
<dbReference type="SUPFAM" id="SSF53187">
    <property type="entry name" value="Zn-dependent exopeptidases"/>
    <property type="match status" value="1"/>
</dbReference>
<dbReference type="PANTHER" id="PTHR30404:SF0">
    <property type="entry name" value="N-ACETYLMURAMOYL-L-ALANINE AMIDASE AMIC"/>
    <property type="match status" value="1"/>
</dbReference>
<name>A0A391PJS4_9FIRM</name>
<dbReference type="AlphaFoldDB" id="A0A391PJS4"/>
<dbReference type="InterPro" id="IPR050695">
    <property type="entry name" value="N-acetylmuramoyl_amidase_3"/>
</dbReference>
<dbReference type="PANTHER" id="PTHR30404">
    <property type="entry name" value="N-ACETYLMURAMOYL-L-ALANINE AMIDASE"/>
    <property type="match status" value="1"/>
</dbReference>
<dbReference type="CDD" id="cd02696">
    <property type="entry name" value="MurNAc-LAA"/>
    <property type="match status" value="1"/>
</dbReference>
<feature type="domain" description="MurNAc-LAA" evidence="2">
    <location>
        <begin position="113"/>
        <end position="224"/>
    </location>
</feature>
<evidence type="ECO:0000259" key="2">
    <source>
        <dbReference type="SMART" id="SM00646"/>
    </source>
</evidence>
<dbReference type="Gene3D" id="3.40.630.40">
    <property type="entry name" value="Zn-dependent exopeptidases"/>
    <property type="match status" value="1"/>
</dbReference>
<gene>
    <name evidence="3" type="primary">cwlD</name>
    <name evidence="3" type="ORF">KGMB01110_14080</name>
</gene>
<comment type="caution">
    <text evidence="3">The sequence shown here is derived from an EMBL/GenBank/DDBJ whole genome shotgun (WGS) entry which is preliminary data.</text>
</comment>
<keyword evidence="4" id="KW-1185">Reference proteome</keyword>
<proteinExistence type="predicted"/>
<dbReference type="InterPro" id="IPR002508">
    <property type="entry name" value="MurNAc-LAA_cat"/>
</dbReference>